<dbReference type="InterPro" id="IPR057027">
    <property type="entry name" value="TPR_mt"/>
</dbReference>
<evidence type="ECO:0000259" key="6">
    <source>
        <dbReference type="Pfam" id="PF23276"/>
    </source>
</evidence>
<dbReference type="InterPro" id="IPR011990">
    <property type="entry name" value="TPR-like_helical_dom_sf"/>
</dbReference>
<proteinExistence type="inferred from homology"/>
<accession>A0A4T0K1A2</accession>
<feature type="repeat" description="PPR" evidence="5">
    <location>
        <begin position="319"/>
        <end position="353"/>
    </location>
</feature>
<protein>
    <recommendedName>
        <fullName evidence="6">Pentatricopeptide repeat-containing protein-mitochondrial domain-containing protein</fullName>
    </recommendedName>
</protein>
<evidence type="ECO:0000256" key="2">
    <source>
        <dbReference type="ARBA" id="ARBA00022737"/>
    </source>
</evidence>
<evidence type="ECO:0000313" key="7">
    <source>
        <dbReference type="EMBL" id="TIB14011.1"/>
    </source>
</evidence>
<keyword evidence="2" id="KW-0677">Repeat</keyword>
<feature type="repeat" description="PPR" evidence="5">
    <location>
        <begin position="354"/>
        <end position="388"/>
    </location>
</feature>
<gene>
    <name evidence="7" type="ORF">E3P90_01433</name>
</gene>
<comment type="subunit">
    <text evidence="4">Binds to mitochondrial small subunit 15S rRNA.</text>
</comment>
<evidence type="ECO:0000256" key="1">
    <source>
        <dbReference type="ARBA" id="ARBA00006192"/>
    </source>
</evidence>
<comment type="function">
    <text evidence="3">Regulates mitochondrial small subunit maturation by controlling 15S rRNA 5'-end processing. Localizes to the 5' precursor of the 15S rRNA in a position that is subsequently occupied by mS47 in the mature yeast mtSSU. Uses structure and sequence-specific RNA recognition, binding to a single-stranded region of the precursor and specifically recognizing bases -6 to -1. The exchange of Ccm1 for mS47 is coupled to the irreversible removal of precursor rRNA that is accompanied by conformational changes of the mitoribosomal proteins uS5m and mS26. These conformational changes signal completion of 5'-end rRNA processing through protection of the mature 5'-end of the 15S rRNA and stabilization of mS47. The removal of the 5' precursor together with the dissociation of Ccm1 may be catalyzed by the 5'-3' exoribonuclease Pet127. Involved in the specific removal of group I introns in mitochondrial encoded transcripts.</text>
</comment>
<dbReference type="Pfam" id="PF13812">
    <property type="entry name" value="PPR_3"/>
    <property type="match status" value="1"/>
</dbReference>
<dbReference type="Gene3D" id="1.25.40.10">
    <property type="entry name" value="Tetratricopeptide repeat domain"/>
    <property type="match status" value="3"/>
</dbReference>
<dbReference type="EMBL" id="SPOF01000012">
    <property type="protein sequence ID" value="TIB14011.1"/>
    <property type="molecule type" value="Genomic_DNA"/>
</dbReference>
<dbReference type="PANTHER" id="PTHR47936:SF1">
    <property type="entry name" value="PENTATRICOPEPTIDE REPEAT-CONTAINING PROTEIN GUN1, CHLOROPLASTIC"/>
    <property type="match status" value="1"/>
</dbReference>
<dbReference type="Proteomes" id="UP000306954">
    <property type="component" value="Unassembled WGS sequence"/>
</dbReference>
<dbReference type="NCBIfam" id="TIGR00756">
    <property type="entry name" value="PPR"/>
    <property type="match status" value="1"/>
</dbReference>
<evidence type="ECO:0000256" key="3">
    <source>
        <dbReference type="ARBA" id="ARBA00044493"/>
    </source>
</evidence>
<dbReference type="AlphaFoldDB" id="A0A4T0K1A2"/>
<evidence type="ECO:0000313" key="8">
    <source>
        <dbReference type="Proteomes" id="UP000306954"/>
    </source>
</evidence>
<organism evidence="7 8">
    <name type="scientific">Wallemia ichthyophaga</name>
    <dbReference type="NCBI Taxonomy" id="245174"/>
    <lineage>
        <taxon>Eukaryota</taxon>
        <taxon>Fungi</taxon>
        <taxon>Dikarya</taxon>
        <taxon>Basidiomycota</taxon>
        <taxon>Wallemiomycotina</taxon>
        <taxon>Wallemiomycetes</taxon>
        <taxon>Wallemiales</taxon>
        <taxon>Wallemiaceae</taxon>
        <taxon>Wallemia</taxon>
    </lineage>
</organism>
<sequence length="467" mass="52341">MSNRLPSIIQANTRISRFLKSKNGFCNALNFISQTQLEPNDETYSILLKLCYNDRLFSESSALFSEISTPNIDHYNQLIRTAIRTQQNTSTIFSLLGKMEQSGHTSSTAILDELIAYNTRRRSLEGCLKLLHSFSNTSQPSIQSITNVVSLASQLASPRLAFEIAIEFESSSPRSLTVDTWLTILRSAAHHHYMPAIEHAWSIVVAENGTAVDEGTCILVLNACARTSNPQLSTLVIASLRNQFIPLQEHHLAPVIEAHAKADNIKEPFILLGVMRQNKIAPQLETAQPILDVISKSVDSVDDAYYMLQDLQKEGEAIDISALNVIISASIKLGDIHRALSTFQEVDTFNLKPSTETYNILLSGCIDTSNRSLGDKLLTLMKKQGIQPDKRTFERLIVLCLTQSTYEDAFYYLEEMKSAGYIPPQSVYETLIRRCKSLGDSRYKVALEELRECQYKPSRSLMTFVNS</sequence>
<comment type="similarity">
    <text evidence="1">Belongs to the CCM1 family.</text>
</comment>
<dbReference type="PROSITE" id="PS51375">
    <property type="entry name" value="PPR"/>
    <property type="match status" value="2"/>
</dbReference>
<evidence type="ECO:0000256" key="5">
    <source>
        <dbReference type="PROSITE-ProRule" id="PRU00708"/>
    </source>
</evidence>
<evidence type="ECO:0000256" key="4">
    <source>
        <dbReference type="ARBA" id="ARBA00044511"/>
    </source>
</evidence>
<reference evidence="7 8" key="1">
    <citation type="submission" date="2019-03" db="EMBL/GenBank/DDBJ databases">
        <title>Sequencing 23 genomes of Wallemia ichthyophaga.</title>
        <authorList>
            <person name="Gostincar C."/>
        </authorList>
    </citation>
    <scope>NUCLEOTIDE SEQUENCE [LARGE SCALE GENOMIC DNA]</scope>
    <source>
        <strain evidence="7 8">EXF-8621</strain>
    </source>
</reference>
<dbReference type="Pfam" id="PF23276">
    <property type="entry name" value="TPR_24"/>
    <property type="match status" value="1"/>
</dbReference>
<name>A0A4T0K1A2_WALIC</name>
<feature type="domain" description="Pentatricopeptide repeat-containing protein-mitochondrial" evidence="6">
    <location>
        <begin position="214"/>
        <end position="345"/>
    </location>
</feature>
<dbReference type="PANTHER" id="PTHR47936">
    <property type="entry name" value="PPR_LONG DOMAIN-CONTAINING PROTEIN"/>
    <property type="match status" value="1"/>
</dbReference>
<comment type="caution">
    <text evidence="7">The sequence shown here is derived from an EMBL/GenBank/DDBJ whole genome shotgun (WGS) entry which is preliminary data.</text>
</comment>
<dbReference type="InterPro" id="IPR002885">
    <property type="entry name" value="PPR_rpt"/>
</dbReference>
<dbReference type="GO" id="GO:0031930">
    <property type="term" value="P:mitochondria-nucleus signaling pathway"/>
    <property type="evidence" value="ECO:0007669"/>
    <property type="project" value="TreeGrafter"/>
</dbReference>